<feature type="domain" description="C2" evidence="5">
    <location>
        <begin position="378"/>
        <end position="541"/>
    </location>
</feature>
<evidence type="ECO:0000256" key="3">
    <source>
        <dbReference type="SAM" id="MobiDB-lite"/>
    </source>
</evidence>
<dbReference type="SUPFAM" id="SSF49562">
    <property type="entry name" value="C2 domain (Calcium/lipid-binding domain, CaLB)"/>
    <property type="match status" value="3"/>
</dbReference>
<dbReference type="GO" id="GO:0016020">
    <property type="term" value="C:membrane"/>
    <property type="evidence" value="ECO:0007669"/>
    <property type="project" value="TreeGrafter"/>
</dbReference>
<dbReference type="PANTHER" id="PTHR45911:SF4">
    <property type="entry name" value="MULTIPLE C2 AND TRANSMEMBRANE DOMAIN-CONTAINING PROTEIN"/>
    <property type="match status" value="1"/>
</dbReference>
<dbReference type="SMART" id="SM00239">
    <property type="entry name" value="C2"/>
    <property type="match status" value="3"/>
</dbReference>
<reference evidence="6 7" key="1">
    <citation type="journal article" date="2013" name="Nature">
        <title>The genomes of four tapeworm species reveal adaptations to parasitism.</title>
        <authorList>
            <person name="Tsai I.J."/>
            <person name="Zarowiecki M."/>
            <person name="Holroyd N."/>
            <person name="Garciarrubio A."/>
            <person name="Sanchez-Flores A."/>
            <person name="Brooks K.L."/>
            <person name="Tracey A."/>
            <person name="Bobes R.J."/>
            <person name="Fragoso G."/>
            <person name="Sciutto E."/>
            <person name="Aslett M."/>
            <person name="Beasley H."/>
            <person name="Bennett H.M."/>
            <person name="Cai J."/>
            <person name="Camicia F."/>
            <person name="Clark R."/>
            <person name="Cucher M."/>
            <person name="De Silva N."/>
            <person name="Day T.A."/>
            <person name="Deplazes P."/>
            <person name="Estrada K."/>
            <person name="Fernandez C."/>
            <person name="Holland P.W."/>
            <person name="Hou J."/>
            <person name="Hu S."/>
            <person name="Huckvale T."/>
            <person name="Hung S.S."/>
            <person name="Kamenetzky L."/>
            <person name="Keane J.A."/>
            <person name="Kiss F."/>
            <person name="Koziol U."/>
            <person name="Lambert O."/>
            <person name="Liu K."/>
            <person name="Luo X."/>
            <person name="Luo Y."/>
            <person name="Macchiaroli N."/>
            <person name="Nichol S."/>
            <person name="Paps J."/>
            <person name="Parkinson J."/>
            <person name="Pouchkina-Stantcheva N."/>
            <person name="Riddiford N."/>
            <person name="Rosenzvit M."/>
            <person name="Salinas G."/>
            <person name="Wasmuth J.D."/>
            <person name="Zamanian M."/>
            <person name="Zheng Y."/>
            <person name="Cai X."/>
            <person name="Soberon X."/>
            <person name="Olson P.D."/>
            <person name="Laclette J.P."/>
            <person name="Brehm K."/>
            <person name="Berriman M."/>
            <person name="Garciarrubio A."/>
            <person name="Bobes R.J."/>
            <person name="Fragoso G."/>
            <person name="Sanchez-Flores A."/>
            <person name="Estrada K."/>
            <person name="Cevallos M.A."/>
            <person name="Morett E."/>
            <person name="Gonzalez V."/>
            <person name="Portillo T."/>
            <person name="Ochoa-Leyva A."/>
            <person name="Jose M.V."/>
            <person name="Sciutto E."/>
            <person name="Landa A."/>
            <person name="Jimenez L."/>
            <person name="Valdes V."/>
            <person name="Carrero J.C."/>
            <person name="Larralde C."/>
            <person name="Morales-Montor J."/>
            <person name="Limon-Lason J."/>
            <person name="Soberon X."/>
            <person name="Laclette J.P."/>
        </authorList>
    </citation>
    <scope>NUCLEOTIDE SEQUENCE [LARGE SCALE GENOMIC DNA]</scope>
</reference>
<dbReference type="Gene3D" id="2.60.40.150">
    <property type="entry name" value="C2 domain"/>
    <property type="match status" value="2"/>
</dbReference>
<proteinExistence type="predicted"/>
<feature type="region of interest" description="Disordered" evidence="3">
    <location>
        <begin position="586"/>
        <end position="614"/>
    </location>
</feature>
<evidence type="ECO:0000256" key="2">
    <source>
        <dbReference type="ARBA" id="ARBA00022837"/>
    </source>
</evidence>
<evidence type="ECO:0000313" key="8">
    <source>
        <dbReference type="WBParaSite" id="EgrG_001002200"/>
    </source>
</evidence>
<dbReference type="PROSITE" id="PS50004">
    <property type="entry name" value="C2"/>
    <property type="match status" value="2"/>
</dbReference>
<dbReference type="EMBL" id="LK028577">
    <property type="protein sequence ID" value="CDS17283.1"/>
    <property type="molecule type" value="Genomic_DNA"/>
</dbReference>
<keyword evidence="4" id="KW-1133">Transmembrane helix</keyword>
<name>A0A068WFW0_ECHGR</name>
<dbReference type="AlphaFoldDB" id="A0A068WFW0"/>
<keyword evidence="4" id="KW-0472">Membrane</keyword>
<dbReference type="PANTHER" id="PTHR45911">
    <property type="entry name" value="C2 DOMAIN-CONTAINING PROTEIN"/>
    <property type="match status" value="1"/>
</dbReference>
<dbReference type="Proteomes" id="UP000492820">
    <property type="component" value="Unassembled WGS sequence"/>
</dbReference>
<dbReference type="InterPro" id="IPR000008">
    <property type="entry name" value="C2_dom"/>
</dbReference>
<sequence>MSAFKDHLKSRIALHDRRERKKSVSKAFSCTRALGHLAAGAKPPDVAALPHALCSSDTKSIPIWGGEFPFECGSLFGSFEDIQQGTNSILSPDDNNATLSSNDYEWESRVLHKRRRGYFLNTKKHSRSEFNLYQLSPLEPQWKVELCIYTVYAINTSIVHDGTHTCIKIKQNGLTLGRTSVKPSSSQQVWEQTFSIPLLEVQHPLTLKFCSRKAGRFSTLGMAQLPLNECLVDIIYSKHLELMGIEGKYLIGTLRMQVCLRSSRNSSPVLRKKSSTDDIHRTHKSRLHLKQRSLSALNLTDISSFKHGPLNAGVQIFEARYLGLLNLNVVSRPSNVYARRWTPLQHQPSEVAVITNPLTKATEIVSPRLPWPPHFLRGASALQFNPVTGPQVALFDSAVLHLNILSACGLQSIPLSKFLNRFRTNEADVDSVHRGVMVAKYISYSQAAIKQAQALSTQVQLQFGKDKYATGIRKSTYDPVWNQTFTFHLTRSSNTLIEIQLTSIANPNISGPASGIEKIGEALIDISRLPMDFTQRIEIELNGYRPKPRLLLLATLTGLAKDDPPYLLYPMPSIIVTSSFDSYGHPSDAESATGSVQSIRSNMSRRNVNSCSDSVGPEAGDLFLSPQASKENSSLDETDAQIAEHYSWSMALKNRFDVGFLRVNVIAASGLAAKEMNGKCDPYCLLELINMHVQTHTVKKTLNPVWKKIFVFPVTDIHSVLYITVKDDEKSKPEFLGRVAIPLMKVRNHERSWYALKNADLTERLRGSILLEFFFVYNHFKAAWRTLNPTEAWLNHPVRSRKYKKLSVEYKTAIQDNVMRLKTIFKPMAMISQMVDDICSWENPWHTLTALVVYNAVVWNFQPYMVPLGIIVGILASRKTSKNPHLPDILSSARAAAGVGASALGPVVNHEKYLGVQSSQHNEDGSVVASPKSSFEYDSDVLINNALLCSLKQETLVEDKQQEIEKHTAEPKEPKQGKKKFNAIMDIIGDLPQKMDLIASAIEKTIGIFEWQVPWLTWFCLIFLVIFTLILYFVPLRVVLCIIGTNQLTRKLLRPNSKYTFSTFNVISRVPSRPEAEQQRRLTPRSFVYTR</sequence>
<evidence type="ECO:0000256" key="4">
    <source>
        <dbReference type="SAM" id="Phobius"/>
    </source>
</evidence>
<keyword evidence="2" id="KW-0106">Calcium</keyword>
<evidence type="ECO:0000313" key="6">
    <source>
        <dbReference type="EMBL" id="CDS17283.1"/>
    </source>
</evidence>
<evidence type="ECO:0000313" key="7">
    <source>
        <dbReference type="Proteomes" id="UP000492820"/>
    </source>
</evidence>
<evidence type="ECO:0000256" key="1">
    <source>
        <dbReference type="ARBA" id="ARBA00022723"/>
    </source>
</evidence>
<reference evidence="8" key="3">
    <citation type="submission" date="2020-10" db="UniProtKB">
        <authorList>
            <consortium name="WormBaseParasite"/>
        </authorList>
    </citation>
    <scope>IDENTIFICATION</scope>
</reference>
<accession>A0A068WFW0</accession>
<dbReference type="Pfam" id="PF00168">
    <property type="entry name" value="C2"/>
    <property type="match status" value="3"/>
</dbReference>
<keyword evidence="4 6" id="KW-0812">Transmembrane</keyword>
<dbReference type="OrthoDB" id="6249568at2759"/>
<protein>
    <submittedName>
        <fullName evidence="6 8">Multiple C2 and transmembrane domain containing protein</fullName>
    </submittedName>
</protein>
<gene>
    <name evidence="6" type="ORF">EgrG_001002200</name>
</gene>
<reference evidence="6" key="2">
    <citation type="submission" date="2014-06" db="EMBL/GenBank/DDBJ databases">
        <authorList>
            <person name="Aslett M."/>
        </authorList>
    </citation>
    <scope>NUCLEOTIDE SEQUENCE</scope>
</reference>
<organism evidence="6">
    <name type="scientific">Echinococcus granulosus</name>
    <name type="common">Hydatid tapeworm</name>
    <dbReference type="NCBI Taxonomy" id="6210"/>
    <lineage>
        <taxon>Eukaryota</taxon>
        <taxon>Metazoa</taxon>
        <taxon>Spiralia</taxon>
        <taxon>Lophotrochozoa</taxon>
        <taxon>Platyhelminthes</taxon>
        <taxon>Cestoda</taxon>
        <taxon>Eucestoda</taxon>
        <taxon>Cyclophyllidea</taxon>
        <taxon>Taeniidae</taxon>
        <taxon>Echinococcus</taxon>
        <taxon>Echinococcus granulosus group</taxon>
    </lineage>
</organism>
<feature type="transmembrane region" description="Helical" evidence="4">
    <location>
        <begin position="1015"/>
        <end position="1044"/>
    </location>
</feature>
<evidence type="ECO:0000259" key="5">
    <source>
        <dbReference type="PROSITE" id="PS50004"/>
    </source>
</evidence>
<feature type="domain" description="C2" evidence="5">
    <location>
        <begin position="636"/>
        <end position="756"/>
    </location>
</feature>
<feature type="compositionally biased region" description="Polar residues" evidence="3">
    <location>
        <begin position="590"/>
        <end position="613"/>
    </location>
</feature>
<dbReference type="WBParaSite" id="EgrG_001002200">
    <property type="protein sequence ID" value="EgrG_001002200"/>
    <property type="gene ID" value="EgrG_001002200"/>
</dbReference>
<keyword evidence="1" id="KW-0479">Metal-binding</keyword>
<dbReference type="GO" id="GO:0005509">
    <property type="term" value="F:calcium ion binding"/>
    <property type="evidence" value="ECO:0007669"/>
    <property type="project" value="TreeGrafter"/>
</dbReference>
<dbReference type="InterPro" id="IPR035892">
    <property type="entry name" value="C2_domain_sf"/>
</dbReference>